<accession>A0A8X8GEK0</accession>
<evidence type="ECO:0000256" key="6">
    <source>
        <dbReference type="SAM" id="Phobius"/>
    </source>
</evidence>
<dbReference type="SUPFAM" id="SSF103473">
    <property type="entry name" value="MFS general substrate transporter"/>
    <property type="match status" value="1"/>
</dbReference>
<evidence type="ECO:0000256" key="2">
    <source>
        <dbReference type="ARBA" id="ARBA00022475"/>
    </source>
</evidence>
<feature type="transmembrane region" description="Helical" evidence="6">
    <location>
        <begin position="212"/>
        <end position="234"/>
    </location>
</feature>
<gene>
    <name evidence="8" type="ORF">KW868_08250</name>
</gene>
<feature type="transmembrane region" description="Helical" evidence="6">
    <location>
        <begin position="20"/>
        <end position="44"/>
    </location>
</feature>
<reference evidence="8" key="1">
    <citation type="submission" date="2021-07" db="EMBL/GenBank/DDBJ databases">
        <authorList>
            <person name="Fernandez M."/>
            <person name="Pereira P."/>
            <person name="Torres Tejerizo G.A."/>
            <person name="Gonzalez P."/>
            <person name="Agostini E."/>
        </authorList>
    </citation>
    <scope>NUCLEOTIDE SEQUENCE</scope>
    <source>
        <strain evidence="8">SFC 500-1A</strain>
    </source>
</reference>
<feature type="transmembrane region" description="Helical" evidence="6">
    <location>
        <begin position="56"/>
        <end position="76"/>
    </location>
</feature>
<dbReference type="InterPro" id="IPR036259">
    <property type="entry name" value="MFS_trans_sf"/>
</dbReference>
<feature type="transmembrane region" description="Helical" evidence="6">
    <location>
        <begin position="88"/>
        <end position="110"/>
    </location>
</feature>
<dbReference type="GO" id="GO:0005886">
    <property type="term" value="C:plasma membrane"/>
    <property type="evidence" value="ECO:0007669"/>
    <property type="project" value="UniProtKB-SubCell"/>
</dbReference>
<dbReference type="EMBL" id="JAHWXT010000002">
    <property type="protein sequence ID" value="MCF0264452.1"/>
    <property type="molecule type" value="Genomic_DNA"/>
</dbReference>
<protein>
    <submittedName>
        <fullName evidence="8">MFS transporter</fullName>
    </submittedName>
</protein>
<proteinExistence type="predicted"/>
<dbReference type="PANTHER" id="PTHR43124:SF3">
    <property type="entry name" value="CHLORAMPHENICOL EFFLUX PUMP RV0191"/>
    <property type="match status" value="1"/>
</dbReference>
<sequence>MNRFNNRSEQNRSAPSLPIWKLLAFTVAGFITIMTEIIPAGLLALISHDLEVSEALAGQMISVYALGSVIAAIPVVAATRSWSRKPLLLLAITGLFVFNSLTALSSSYIVILISRFIAGMSAGIIWGILAGYARSLVPAHLQGRAMAIVGVGQPIALCMGVPLAIGLGNLFGWRGVFWMISGLALILIIWIKISLPHLAGQPVSKQQSILKVLIHPGIGAILAVIFVWILAHNILYTFISPYLSAVQLSEHIDLILLIFGLSSIFGIWITGIWIDRSLRKLTLISLTGFAIAALFMGLSGHHIWLVMLGIVLWGMTFGGAPTLLQTALADVADENVDIAQSMLVTVFNLAVAGGGILGGILLQNVGIDSFFVCIIALSLLGLSIVFFAHENGFKSGHRLGSK</sequence>
<dbReference type="CDD" id="cd17324">
    <property type="entry name" value="MFS_NepI_like"/>
    <property type="match status" value="1"/>
</dbReference>
<evidence type="ECO:0000313" key="9">
    <source>
        <dbReference type="Proteomes" id="UP000887320"/>
    </source>
</evidence>
<comment type="subcellular location">
    <subcellularLocation>
        <location evidence="1">Cell membrane</location>
        <topology evidence="1">Multi-pass membrane protein</topology>
    </subcellularLocation>
</comment>
<dbReference type="Pfam" id="PF07690">
    <property type="entry name" value="MFS_1"/>
    <property type="match status" value="1"/>
</dbReference>
<dbReference type="PROSITE" id="PS50850">
    <property type="entry name" value="MFS"/>
    <property type="match status" value="1"/>
</dbReference>
<evidence type="ECO:0000256" key="1">
    <source>
        <dbReference type="ARBA" id="ARBA00004651"/>
    </source>
</evidence>
<feature type="transmembrane region" description="Helical" evidence="6">
    <location>
        <begin position="116"/>
        <end position="133"/>
    </location>
</feature>
<dbReference type="GO" id="GO:0022857">
    <property type="term" value="F:transmembrane transporter activity"/>
    <property type="evidence" value="ECO:0007669"/>
    <property type="project" value="InterPro"/>
</dbReference>
<name>A0A8X8GEK0_ACIGI</name>
<keyword evidence="2" id="KW-1003">Cell membrane</keyword>
<organism evidence="8 9">
    <name type="scientific">Acinetobacter guillouiae</name>
    <name type="common">Acinetobacter genomosp. 11</name>
    <dbReference type="NCBI Taxonomy" id="106649"/>
    <lineage>
        <taxon>Bacteria</taxon>
        <taxon>Pseudomonadati</taxon>
        <taxon>Pseudomonadota</taxon>
        <taxon>Gammaproteobacteria</taxon>
        <taxon>Moraxellales</taxon>
        <taxon>Moraxellaceae</taxon>
        <taxon>Acinetobacter</taxon>
    </lineage>
</organism>
<dbReference type="InterPro" id="IPR050189">
    <property type="entry name" value="MFS_Efflux_Transporters"/>
</dbReference>
<feature type="domain" description="Major facilitator superfamily (MFS) profile" evidence="7">
    <location>
        <begin position="21"/>
        <end position="393"/>
    </location>
</feature>
<dbReference type="Gene3D" id="1.20.1250.20">
    <property type="entry name" value="MFS general substrate transporter like domains"/>
    <property type="match status" value="1"/>
</dbReference>
<feature type="transmembrane region" description="Helical" evidence="6">
    <location>
        <begin position="369"/>
        <end position="388"/>
    </location>
</feature>
<evidence type="ECO:0000259" key="7">
    <source>
        <dbReference type="PROSITE" id="PS50850"/>
    </source>
</evidence>
<feature type="transmembrane region" description="Helical" evidence="6">
    <location>
        <begin position="304"/>
        <end position="329"/>
    </location>
</feature>
<feature type="transmembrane region" description="Helical" evidence="6">
    <location>
        <begin position="281"/>
        <end position="298"/>
    </location>
</feature>
<dbReference type="InterPro" id="IPR011701">
    <property type="entry name" value="MFS"/>
</dbReference>
<feature type="transmembrane region" description="Helical" evidence="6">
    <location>
        <begin position="145"/>
        <end position="165"/>
    </location>
</feature>
<dbReference type="Proteomes" id="UP000887320">
    <property type="component" value="Unassembled WGS sequence"/>
</dbReference>
<dbReference type="PANTHER" id="PTHR43124">
    <property type="entry name" value="PURINE EFFLUX PUMP PBUE"/>
    <property type="match status" value="1"/>
</dbReference>
<keyword evidence="4 6" id="KW-1133">Transmembrane helix</keyword>
<feature type="transmembrane region" description="Helical" evidence="6">
    <location>
        <begin position="254"/>
        <end position="274"/>
    </location>
</feature>
<feature type="transmembrane region" description="Helical" evidence="6">
    <location>
        <begin position="171"/>
        <end position="191"/>
    </location>
</feature>
<comment type="caution">
    <text evidence="8">The sequence shown here is derived from an EMBL/GenBank/DDBJ whole genome shotgun (WGS) entry which is preliminary data.</text>
</comment>
<evidence type="ECO:0000256" key="3">
    <source>
        <dbReference type="ARBA" id="ARBA00022692"/>
    </source>
</evidence>
<evidence type="ECO:0000256" key="5">
    <source>
        <dbReference type="ARBA" id="ARBA00023136"/>
    </source>
</evidence>
<evidence type="ECO:0000313" key="8">
    <source>
        <dbReference type="EMBL" id="MCF0264452.1"/>
    </source>
</evidence>
<dbReference type="RefSeq" id="WP_234623191.1">
    <property type="nucleotide sequence ID" value="NZ_JAHWXT010000002.1"/>
</dbReference>
<dbReference type="AlphaFoldDB" id="A0A8X8GEK0"/>
<keyword evidence="5 6" id="KW-0472">Membrane</keyword>
<dbReference type="InterPro" id="IPR020846">
    <property type="entry name" value="MFS_dom"/>
</dbReference>
<keyword evidence="3 6" id="KW-0812">Transmembrane</keyword>
<feature type="transmembrane region" description="Helical" evidence="6">
    <location>
        <begin position="341"/>
        <end position="363"/>
    </location>
</feature>
<evidence type="ECO:0000256" key="4">
    <source>
        <dbReference type="ARBA" id="ARBA00022989"/>
    </source>
</evidence>